<dbReference type="EMBL" id="PDKB01000012">
    <property type="protein sequence ID" value="RBQ28765.1"/>
    <property type="molecule type" value="Genomic_DNA"/>
</dbReference>
<evidence type="ECO:0000259" key="8">
    <source>
        <dbReference type="Pfam" id="PF00056"/>
    </source>
</evidence>
<dbReference type="GO" id="GO:0006089">
    <property type="term" value="P:lactate metabolic process"/>
    <property type="evidence" value="ECO:0007669"/>
    <property type="project" value="TreeGrafter"/>
</dbReference>
<evidence type="ECO:0000256" key="6">
    <source>
        <dbReference type="PIRSR" id="PIRSR000102-3"/>
    </source>
</evidence>
<feature type="binding site" evidence="5">
    <location>
        <position position="153"/>
    </location>
    <ligand>
        <name>substrate</name>
    </ligand>
</feature>
<keyword evidence="1" id="KW-0816">Tricarboxylic acid cycle</keyword>
<name>A0A366MR85_9BACT</name>
<dbReference type="Gene3D" id="3.90.110.10">
    <property type="entry name" value="Lactate dehydrogenase/glycoside hydrolase, family 4, C-terminal"/>
    <property type="match status" value="1"/>
</dbReference>
<evidence type="ECO:0000313" key="11">
    <source>
        <dbReference type="Proteomes" id="UP000252669"/>
    </source>
</evidence>
<dbReference type="InterPro" id="IPR001557">
    <property type="entry name" value="L-lactate/malate_DH"/>
</dbReference>
<dbReference type="PRINTS" id="PR00086">
    <property type="entry name" value="LLDHDRGNASE"/>
</dbReference>
<accession>A0A366MR85</accession>
<evidence type="ECO:0000256" key="2">
    <source>
        <dbReference type="ARBA" id="ARBA00023002"/>
    </source>
</evidence>
<dbReference type="InterPro" id="IPR001236">
    <property type="entry name" value="Lactate/malate_DH_N"/>
</dbReference>
<keyword evidence="11" id="KW-1185">Reference proteome</keyword>
<feature type="binding site" evidence="5">
    <location>
        <position position="84"/>
    </location>
    <ligand>
        <name>substrate</name>
    </ligand>
</feature>
<feature type="binding site" evidence="5">
    <location>
        <position position="90"/>
    </location>
    <ligand>
        <name>substrate</name>
    </ligand>
</feature>
<evidence type="ECO:0000256" key="1">
    <source>
        <dbReference type="ARBA" id="ARBA00022532"/>
    </source>
</evidence>
<gene>
    <name evidence="10" type="ORF">CRU91_07815</name>
</gene>
<dbReference type="Gene3D" id="3.40.50.720">
    <property type="entry name" value="NAD(P)-binding Rossmann-like Domain"/>
    <property type="match status" value="1"/>
</dbReference>
<feature type="active site" description="Proton acceptor" evidence="4">
    <location>
        <position position="177"/>
    </location>
</feature>
<feature type="binding site" evidence="5">
    <location>
        <position position="122"/>
    </location>
    <ligand>
        <name>substrate</name>
    </ligand>
</feature>
<dbReference type="GO" id="GO:0004459">
    <property type="term" value="F:L-lactate dehydrogenase (NAD+) activity"/>
    <property type="evidence" value="ECO:0007669"/>
    <property type="project" value="TreeGrafter"/>
</dbReference>
<dbReference type="Proteomes" id="UP000252669">
    <property type="component" value="Unassembled WGS sequence"/>
</dbReference>
<dbReference type="SUPFAM" id="SSF51735">
    <property type="entry name" value="NAD(P)-binding Rossmann-fold domains"/>
    <property type="match status" value="1"/>
</dbReference>
<dbReference type="InterPro" id="IPR036291">
    <property type="entry name" value="NAD(P)-bd_dom_sf"/>
</dbReference>
<dbReference type="SUPFAM" id="SSF56327">
    <property type="entry name" value="LDH C-terminal domain-like"/>
    <property type="match status" value="1"/>
</dbReference>
<evidence type="ECO:0000256" key="7">
    <source>
        <dbReference type="RuleBase" id="RU003369"/>
    </source>
</evidence>
<keyword evidence="3 6" id="KW-0520">NAD</keyword>
<feature type="domain" description="Lactate/malate dehydrogenase C-terminal" evidence="9">
    <location>
        <begin position="149"/>
        <end position="306"/>
    </location>
</feature>
<protein>
    <submittedName>
        <fullName evidence="10">Malate dehydrogenase</fullName>
    </submittedName>
</protein>
<dbReference type="Pfam" id="PF00056">
    <property type="entry name" value="Ldh_1_N"/>
    <property type="match status" value="1"/>
</dbReference>
<dbReference type="PANTHER" id="PTHR43128">
    <property type="entry name" value="L-2-HYDROXYCARBOXYLATE DEHYDROGENASE (NAD(P)(+))"/>
    <property type="match status" value="1"/>
</dbReference>
<feature type="binding site" evidence="6">
    <location>
        <begin position="120"/>
        <end position="122"/>
    </location>
    <ligand>
        <name>NAD(+)</name>
        <dbReference type="ChEBI" id="CHEBI:57540"/>
    </ligand>
</feature>
<dbReference type="OrthoDB" id="9802969at2"/>
<reference evidence="10 11" key="1">
    <citation type="submission" date="2017-10" db="EMBL/GenBank/DDBJ databases">
        <title>Genomics of the genus Arcobacter.</title>
        <authorList>
            <person name="Perez-Cataluna A."/>
            <person name="Figueras M.J."/>
        </authorList>
    </citation>
    <scope>NUCLEOTIDE SEQUENCE [LARGE SCALE GENOMIC DNA]</scope>
    <source>
        <strain evidence="10 11">CECT 9230</strain>
    </source>
</reference>
<feature type="domain" description="Lactate/malate dehydrogenase N-terminal" evidence="8">
    <location>
        <begin position="5"/>
        <end position="144"/>
    </location>
</feature>
<comment type="similarity">
    <text evidence="7">Belongs to the LDH/MDH superfamily.</text>
</comment>
<evidence type="ECO:0000256" key="5">
    <source>
        <dbReference type="PIRSR" id="PIRSR000102-2"/>
    </source>
</evidence>
<evidence type="ECO:0000313" key="10">
    <source>
        <dbReference type="EMBL" id="RBQ28765.1"/>
    </source>
</evidence>
<dbReference type="InterPro" id="IPR022383">
    <property type="entry name" value="Lactate/malate_DH_C"/>
</dbReference>
<dbReference type="InterPro" id="IPR015955">
    <property type="entry name" value="Lactate_DH/Glyco_Ohase_4_C"/>
</dbReference>
<comment type="caution">
    <text evidence="10">The sequence shown here is derived from an EMBL/GenBank/DDBJ whole genome shotgun (WGS) entry which is preliminary data.</text>
</comment>
<sequence>MLNKKIGIVGVGNVGSSLAYSIATNSLCDEVLLKDIRDDFIQALSLDITQASINTNSKTKVKACIKNEDFNSCDIVVITAGIARKPNMSREDLLFTNAKIMNSILDDILPINPNAIFIIVSNPLDAMVYSALQKSKLSRNRVFGMAGALDSARFKYYISQKLNFDYTKIDAIVIGSHSNSMLPLIKRVKVDDKNLVDILNQKELDEILENTKNGGAKIVELLKTGSAYFAPAFNTYLMCKAILNDEKEIFSCSVKLEGEYGYKDISIGVPVILGKNGIDKILELTLDNEEKDLFEKSIQTVKSSINILNK</sequence>
<feature type="binding site" evidence="6">
    <location>
        <begin position="10"/>
        <end position="15"/>
    </location>
    <ligand>
        <name>NAD(+)</name>
        <dbReference type="ChEBI" id="CHEBI:57540"/>
    </ligand>
</feature>
<evidence type="ECO:0000256" key="3">
    <source>
        <dbReference type="ARBA" id="ARBA00023027"/>
    </source>
</evidence>
<dbReference type="GO" id="GO:0006099">
    <property type="term" value="P:tricarboxylic acid cycle"/>
    <property type="evidence" value="ECO:0007669"/>
    <property type="project" value="UniProtKB-KW"/>
</dbReference>
<proteinExistence type="inferred from homology"/>
<dbReference type="InterPro" id="IPR011275">
    <property type="entry name" value="Malate_DH_type3"/>
</dbReference>
<dbReference type="AlphaFoldDB" id="A0A366MR85"/>
<dbReference type="PIRSF" id="PIRSF000102">
    <property type="entry name" value="Lac_mal_DH"/>
    <property type="match status" value="1"/>
</dbReference>
<dbReference type="CDD" id="cd01339">
    <property type="entry name" value="LDH-like_MDH"/>
    <property type="match status" value="1"/>
</dbReference>
<dbReference type="Pfam" id="PF02866">
    <property type="entry name" value="Ldh_1_C"/>
    <property type="match status" value="1"/>
</dbReference>
<dbReference type="NCBIfam" id="NF004863">
    <property type="entry name" value="PRK06223.1"/>
    <property type="match status" value="1"/>
</dbReference>
<keyword evidence="2 7" id="KW-0560">Oxidoreductase</keyword>
<evidence type="ECO:0000256" key="4">
    <source>
        <dbReference type="PIRSR" id="PIRSR000102-1"/>
    </source>
</evidence>
<evidence type="ECO:0000259" key="9">
    <source>
        <dbReference type="Pfam" id="PF02866"/>
    </source>
</evidence>
<dbReference type="RefSeq" id="WP_113894691.1">
    <property type="nucleotide sequence ID" value="NZ_JANJGA010000012.1"/>
</dbReference>
<feature type="binding site" evidence="6">
    <location>
        <position position="35"/>
    </location>
    <ligand>
        <name>NAD(+)</name>
        <dbReference type="ChEBI" id="CHEBI:57540"/>
    </ligand>
</feature>
<organism evidence="10 11">
    <name type="scientific">Aliarcobacter vitoriensis</name>
    <dbReference type="NCBI Taxonomy" id="2011099"/>
    <lineage>
        <taxon>Bacteria</taxon>
        <taxon>Pseudomonadati</taxon>
        <taxon>Campylobacterota</taxon>
        <taxon>Epsilonproteobacteria</taxon>
        <taxon>Campylobacterales</taxon>
        <taxon>Arcobacteraceae</taxon>
        <taxon>Aliarcobacter</taxon>
    </lineage>
</organism>
<feature type="binding site" evidence="6">
    <location>
        <position position="97"/>
    </location>
    <ligand>
        <name>NAD(+)</name>
        <dbReference type="ChEBI" id="CHEBI:57540"/>
    </ligand>
</feature>
<dbReference type="PANTHER" id="PTHR43128:SF16">
    <property type="entry name" value="L-LACTATE DEHYDROGENASE"/>
    <property type="match status" value="1"/>
</dbReference>